<accession>A0A3B3Z9B7</accession>
<dbReference type="Proteomes" id="UP000261520">
    <property type="component" value="Unplaced"/>
</dbReference>
<dbReference type="Ensembl" id="ENSPMGT00000001240.1">
    <property type="protein sequence ID" value="ENSPMGP00000001173.1"/>
    <property type="gene ID" value="ENSPMGG00000001045.1"/>
</dbReference>
<dbReference type="InterPro" id="IPR011256">
    <property type="entry name" value="Reg_factor_effector_dom_sf"/>
</dbReference>
<dbReference type="SUPFAM" id="SSF55136">
    <property type="entry name" value="Probable bacterial effector-binding domain"/>
    <property type="match status" value="1"/>
</dbReference>
<reference evidence="3" key="2">
    <citation type="submission" date="2025-09" db="UniProtKB">
        <authorList>
            <consortium name="Ensembl"/>
        </authorList>
    </citation>
    <scope>IDENTIFICATION</scope>
</reference>
<protein>
    <submittedName>
        <fullName evidence="3">Uncharacterized protein</fullName>
    </submittedName>
</protein>
<dbReference type="PANTHER" id="PTHR11220">
    <property type="entry name" value="HEME-BINDING PROTEIN-RELATED"/>
    <property type="match status" value="1"/>
</dbReference>
<dbReference type="Gene3D" id="3.20.80.10">
    <property type="entry name" value="Regulatory factor, effector binding domain"/>
    <property type="match status" value="1"/>
</dbReference>
<feature type="signal peptide" evidence="2">
    <location>
        <begin position="1"/>
        <end position="18"/>
    </location>
</feature>
<feature type="chain" id="PRO_5017470534" evidence="2">
    <location>
        <begin position="19"/>
        <end position="175"/>
    </location>
</feature>
<dbReference type="GO" id="GO:0020037">
    <property type="term" value="F:heme binding"/>
    <property type="evidence" value="ECO:0007669"/>
    <property type="project" value="TreeGrafter"/>
</dbReference>
<evidence type="ECO:0000256" key="1">
    <source>
        <dbReference type="ARBA" id="ARBA00009817"/>
    </source>
</evidence>
<comment type="similarity">
    <text evidence="1">Belongs to the HEBP family.</text>
</comment>
<dbReference type="PANTHER" id="PTHR11220:SF1">
    <property type="entry name" value="HEME-BINDING PROTEIN 2"/>
    <property type="match status" value="1"/>
</dbReference>
<sequence length="175" mass="19630">RIYLTALVGFLLAQTAEAVVGSSEGSVCNETPQCLLFNTVCKSQNFEVSIRRYDPVKWVSVSCRSTTAFWWSGQISAFWDLKGYLDGNPSLMYVFLYMFTTGEYTMSFLLPSVHQSNPPQPTNSRVKIVETGDMYVINMSSIEKPHYVVGYNGVHIITHVSHVSLWIVVDGVPQC</sequence>
<evidence type="ECO:0000313" key="4">
    <source>
        <dbReference type="Proteomes" id="UP000261520"/>
    </source>
</evidence>
<keyword evidence="2" id="KW-0732">Signal</keyword>
<reference evidence="3" key="1">
    <citation type="submission" date="2025-08" db="UniProtKB">
        <authorList>
            <consortium name="Ensembl"/>
        </authorList>
    </citation>
    <scope>IDENTIFICATION</scope>
</reference>
<dbReference type="Pfam" id="PF04832">
    <property type="entry name" value="SOUL"/>
    <property type="match status" value="1"/>
</dbReference>
<keyword evidence="4" id="KW-1185">Reference proteome</keyword>
<name>A0A3B3Z9B7_9GOBI</name>
<organism evidence="3 4">
    <name type="scientific">Periophthalmus magnuspinnatus</name>
    <dbReference type="NCBI Taxonomy" id="409849"/>
    <lineage>
        <taxon>Eukaryota</taxon>
        <taxon>Metazoa</taxon>
        <taxon>Chordata</taxon>
        <taxon>Craniata</taxon>
        <taxon>Vertebrata</taxon>
        <taxon>Euteleostomi</taxon>
        <taxon>Actinopterygii</taxon>
        <taxon>Neopterygii</taxon>
        <taxon>Teleostei</taxon>
        <taxon>Neoteleostei</taxon>
        <taxon>Acanthomorphata</taxon>
        <taxon>Gobiaria</taxon>
        <taxon>Gobiiformes</taxon>
        <taxon>Gobioidei</taxon>
        <taxon>Gobiidae</taxon>
        <taxon>Oxudercinae</taxon>
        <taxon>Periophthalmus</taxon>
    </lineage>
</organism>
<dbReference type="STRING" id="409849.ENSPMGP00000001173"/>
<evidence type="ECO:0000313" key="3">
    <source>
        <dbReference type="Ensembl" id="ENSPMGP00000001173.1"/>
    </source>
</evidence>
<dbReference type="InterPro" id="IPR006917">
    <property type="entry name" value="SOUL_heme-bd"/>
</dbReference>
<dbReference type="AlphaFoldDB" id="A0A3B3Z9B7"/>
<proteinExistence type="inferred from homology"/>
<evidence type="ECO:0000256" key="2">
    <source>
        <dbReference type="SAM" id="SignalP"/>
    </source>
</evidence>